<dbReference type="Pfam" id="PF02225">
    <property type="entry name" value="PA"/>
    <property type="match status" value="1"/>
</dbReference>
<evidence type="ECO:0000313" key="2">
    <source>
        <dbReference type="EMBL" id="CAE0368292.1"/>
    </source>
</evidence>
<dbReference type="Gene3D" id="2.60.40.10">
    <property type="entry name" value="Immunoglobulins"/>
    <property type="match status" value="2"/>
</dbReference>
<dbReference type="EMBL" id="HBIJ01013362">
    <property type="protein sequence ID" value="CAE0368292.1"/>
    <property type="molecule type" value="Transcribed_RNA"/>
</dbReference>
<dbReference type="Gene3D" id="3.50.30.30">
    <property type="match status" value="1"/>
</dbReference>
<organism evidence="2">
    <name type="scientific">Aureoumbra lagunensis</name>
    <dbReference type="NCBI Taxonomy" id="44058"/>
    <lineage>
        <taxon>Eukaryota</taxon>
        <taxon>Sar</taxon>
        <taxon>Stramenopiles</taxon>
        <taxon>Ochrophyta</taxon>
        <taxon>Pelagophyceae</taxon>
        <taxon>Pelagomonadales</taxon>
        <taxon>Aureoumbra</taxon>
    </lineage>
</organism>
<name>A0A7S3JZQ1_9STRA</name>
<dbReference type="SUPFAM" id="SSF49265">
    <property type="entry name" value="Fibronectin type III"/>
    <property type="match status" value="1"/>
</dbReference>
<proteinExistence type="predicted"/>
<dbReference type="InterPro" id="IPR003961">
    <property type="entry name" value="FN3_dom"/>
</dbReference>
<dbReference type="InterPro" id="IPR013783">
    <property type="entry name" value="Ig-like_fold"/>
</dbReference>
<dbReference type="PROSITE" id="PS50853">
    <property type="entry name" value="FN3"/>
    <property type="match status" value="1"/>
</dbReference>
<dbReference type="AlphaFoldDB" id="A0A7S3JZQ1"/>
<dbReference type="InterPro" id="IPR003137">
    <property type="entry name" value="PA_domain"/>
</dbReference>
<feature type="domain" description="Fibronectin type-III" evidence="1">
    <location>
        <begin position="359"/>
        <end position="472"/>
    </location>
</feature>
<protein>
    <recommendedName>
        <fullName evidence="1">Fibronectin type-III domain-containing protein</fullName>
    </recommendedName>
</protein>
<dbReference type="CDD" id="cd00063">
    <property type="entry name" value="FN3"/>
    <property type="match status" value="1"/>
</dbReference>
<gene>
    <name evidence="2" type="ORF">ALAG00032_LOCUS9055</name>
</gene>
<evidence type="ECO:0000259" key="1">
    <source>
        <dbReference type="PROSITE" id="PS50853"/>
    </source>
</evidence>
<dbReference type="InterPro" id="IPR036116">
    <property type="entry name" value="FN3_sf"/>
</dbReference>
<dbReference type="SUPFAM" id="SSF52025">
    <property type="entry name" value="PA domain"/>
    <property type="match status" value="1"/>
</dbReference>
<reference evidence="2" key="1">
    <citation type="submission" date="2021-01" db="EMBL/GenBank/DDBJ databases">
        <authorList>
            <person name="Corre E."/>
            <person name="Pelletier E."/>
            <person name="Niang G."/>
            <person name="Scheremetjew M."/>
            <person name="Finn R."/>
            <person name="Kale V."/>
            <person name="Holt S."/>
            <person name="Cochrane G."/>
            <person name="Meng A."/>
            <person name="Brown T."/>
            <person name="Cohen L."/>
        </authorList>
    </citation>
    <scope>NUCLEOTIDE SEQUENCE</scope>
    <source>
        <strain evidence="2">CCMP1510</strain>
    </source>
</reference>
<dbReference type="InterPro" id="IPR046450">
    <property type="entry name" value="PA_dom_sf"/>
</dbReference>
<sequence>MSSVTSMETFYDDYELTKKVVKFLGVGSWTNGTTTEIETKLKSIKTSGRLDKNLLSALIVPKFVVNDYLLRAFAIQGRIEPVPIVFVGELSLCPDPSHGWYTVLQGSISVEMNETISLEPSSALFVAQGNFGHIKIKASSETKVLRFCFVDASNLPRLRKILMKEEMNEPQSQIFPQLSWLDKIDTGMEREVVPQLWSNLAQWPQIKKSRRGKKSLNTWQVENQWRWRVVAATIPELSPPKPVDAMHNGVILQVDCVYTAKSGDDSPLGIELDYNSTGLSSDTAPNEALNHVARFGDGALYGQEYFSLLKNDRNNVKNMTIPNLLPGHVYIFRTRIKYGDAYGPWSLWSDGIATRLRGAPRGMSPPHTIRPGVDASILQVQVDPPNIDGGDPIRGFLIRYRHVDTELMRSEWLSAGSFAVNSIITIHGLLPNHCQEELIKERHAYIFQAAAYNRLGLSEWSPPSEPIATACALHTLVHGRGAQRNFAHHHLHDENEKDPDLWAPARVFVTSAISLLHESHLSLHLGPIATVRDNKLQIWSHEFYGQPLRPPLYRCEAWFAHWSPPQISVAAEIIRAQPILANAPLQKELYHRVAIANRGDVPFVVKAKHAQRTGALALVIADDGRCGDSLDQYCVPGAERARGEGFAALDNPKQWSSIHIPIVLILKKDADEVFRLVDDSTYFSPASTTIDVSDEL</sequence>
<accession>A0A7S3JZQ1</accession>